<dbReference type="InterPro" id="IPR052277">
    <property type="entry name" value="INM_ESCRT-Associated"/>
</dbReference>
<dbReference type="InterPro" id="IPR003887">
    <property type="entry name" value="LEM_dom"/>
</dbReference>
<dbReference type="FunFam" id="1.10.720.40:FF:000001">
    <property type="entry name" value="LEM domain containing 2, isoform CRA_a"/>
    <property type="match status" value="1"/>
</dbReference>
<dbReference type="InterPro" id="IPR018996">
    <property type="entry name" value="Man1/Src1-like_C"/>
</dbReference>
<dbReference type="Pfam" id="PF03020">
    <property type="entry name" value="LEM"/>
    <property type="match status" value="1"/>
</dbReference>
<dbReference type="SMART" id="SM00540">
    <property type="entry name" value="LEM"/>
    <property type="match status" value="1"/>
</dbReference>
<dbReference type="PANTHER" id="PTHR13428:SF12">
    <property type="entry name" value="INNER NUCLEAR MEMBRANE PROTEIN MAN1"/>
    <property type="match status" value="1"/>
</dbReference>
<feature type="compositionally biased region" description="Acidic residues" evidence="7">
    <location>
        <begin position="200"/>
        <end position="209"/>
    </location>
</feature>
<evidence type="ECO:0000256" key="2">
    <source>
        <dbReference type="ARBA" id="ARBA00022553"/>
    </source>
</evidence>
<dbReference type="PROSITE" id="PS50954">
    <property type="entry name" value="LEM"/>
    <property type="match status" value="1"/>
</dbReference>
<evidence type="ECO:0000256" key="4">
    <source>
        <dbReference type="ARBA" id="ARBA00022989"/>
    </source>
</evidence>
<keyword evidence="2" id="KW-0597">Phosphoprotein</keyword>
<dbReference type="Pfam" id="PF09402">
    <property type="entry name" value="MSC"/>
    <property type="match status" value="1"/>
</dbReference>
<keyword evidence="4 8" id="KW-1133">Transmembrane helix</keyword>
<sequence length="794" mass="91136">MDNLELLTDDELRRRLLQYGFPNLPITQTTRKTLIKKLRNHLANSIANLRKTTNLVTRYSSGEESDSANNNKSSRASKARKTTRLTVSGSPSVSSASNAQKIPYPPLFNNYSQPLPSKTITTTNSSSSTFNRNSGNSLTSSSLPSGRNVYISPVIINDSEDDDIDWNLRRNRSSSSNSGIKLSQSRSNNNSYERGNNGYENEDDEEEDINTTSEYTKRLLQFRQEGNNMQQQKSQSTNIRKRPVNLLPQQQQYHPINENEIVYHAESYSETASVPLSLAIKNFINRLDAAYGFKQTFVPMVLVTVLFIFFALIIFMYITISPDIENALNPSITTFTICDYQHENEASFACIEEQNLVPSLNLLKVLASELQKRAISQKCGRDKTLNKLSSIMCIKDFWHYLNENQHHYHKYFQEHLSVLDVMKDVHNIEYLIDRNKQWGISNVDSSGKIQTLDEVINLRAHQAECFAILSPKLPITCTLYNKLQTFFIIIGTLSIIALISFAFLKFYYFVLHVKEKKRAQVNYIVNEIVRMLMEKTVMEKDNKNAFLVVNHLRDKIIEPGKKSELSSAWIEAITYLEQNDSRINFGFENINGEDFKVIRWIDDVQNLTGVDHNQQLQQSSPRFSSVRYNPPPFTSEARLKKWMCPAFDKSNKIKDPPTNCLKIRQMFDKYETNSPNLQAIIQDTILHKVCDKGCKIFDIQLDLKTCCTYVKCATSEDAGIVHEELNGWWLDNRLVVVKFLKQEKYNQRFPNSANACTILYPSSTSYSAIGNNYTSTNGHDFEDDIEDEDNDDFE</sequence>
<feature type="compositionally biased region" description="Low complexity" evidence="7">
    <location>
        <begin position="117"/>
        <end position="147"/>
    </location>
</feature>
<dbReference type="GO" id="GO:0006998">
    <property type="term" value="P:nuclear envelope organization"/>
    <property type="evidence" value="ECO:0007669"/>
    <property type="project" value="TreeGrafter"/>
</dbReference>
<evidence type="ECO:0000256" key="7">
    <source>
        <dbReference type="SAM" id="MobiDB-lite"/>
    </source>
</evidence>
<dbReference type="InterPro" id="IPR012677">
    <property type="entry name" value="Nucleotide-bd_a/b_plait_sf"/>
</dbReference>
<dbReference type="InterPro" id="IPR011015">
    <property type="entry name" value="LEM/LEM-like_dom_sf"/>
</dbReference>
<evidence type="ECO:0000256" key="8">
    <source>
        <dbReference type="SAM" id="Phobius"/>
    </source>
</evidence>
<dbReference type="GO" id="GO:0031490">
    <property type="term" value="F:chromatin DNA binding"/>
    <property type="evidence" value="ECO:0007669"/>
    <property type="project" value="TreeGrafter"/>
</dbReference>
<gene>
    <name evidence="10" type="ORF">PVAND_009893</name>
</gene>
<evidence type="ECO:0000313" key="10">
    <source>
        <dbReference type="EMBL" id="KAG5680384.1"/>
    </source>
</evidence>
<proteinExistence type="predicted"/>
<feature type="transmembrane region" description="Helical" evidence="8">
    <location>
        <begin position="296"/>
        <end position="320"/>
    </location>
</feature>
<dbReference type="InterPro" id="IPR041885">
    <property type="entry name" value="MAN1_winged_helix_dom"/>
</dbReference>
<organism evidence="10 11">
    <name type="scientific">Polypedilum vanderplanki</name>
    <name type="common">Sleeping chironomid midge</name>
    <dbReference type="NCBI Taxonomy" id="319348"/>
    <lineage>
        <taxon>Eukaryota</taxon>
        <taxon>Metazoa</taxon>
        <taxon>Ecdysozoa</taxon>
        <taxon>Arthropoda</taxon>
        <taxon>Hexapoda</taxon>
        <taxon>Insecta</taxon>
        <taxon>Pterygota</taxon>
        <taxon>Neoptera</taxon>
        <taxon>Endopterygota</taxon>
        <taxon>Diptera</taxon>
        <taxon>Nematocera</taxon>
        <taxon>Chironomoidea</taxon>
        <taxon>Chironomidae</taxon>
        <taxon>Chironominae</taxon>
        <taxon>Polypedilum</taxon>
        <taxon>Polypedilum</taxon>
    </lineage>
</organism>
<dbReference type="Gene3D" id="1.10.720.40">
    <property type="match status" value="1"/>
</dbReference>
<dbReference type="Gene3D" id="1.10.10.1180">
    <property type="entry name" value="MAN1, winged-helix domain"/>
    <property type="match status" value="1"/>
</dbReference>
<dbReference type="SUPFAM" id="SSF54928">
    <property type="entry name" value="RNA-binding domain, RBD"/>
    <property type="match status" value="1"/>
</dbReference>
<feature type="region of interest" description="Disordered" evidence="7">
    <location>
        <begin position="59"/>
        <end position="147"/>
    </location>
</feature>
<feature type="region of interest" description="Disordered" evidence="7">
    <location>
        <begin position="167"/>
        <end position="209"/>
    </location>
</feature>
<dbReference type="InterPro" id="IPR035979">
    <property type="entry name" value="RBD_domain_sf"/>
</dbReference>
<dbReference type="Gene3D" id="3.30.70.330">
    <property type="match status" value="1"/>
</dbReference>
<comment type="caution">
    <text evidence="10">The sequence shown here is derived from an EMBL/GenBank/DDBJ whole genome shotgun (WGS) entry which is preliminary data.</text>
</comment>
<dbReference type="CDD" id="cd12934">
    <property type="entry name" value="LEM"/>
    <property type="match status" value="1"/>
</dbReference>
<dbReference type="AlphaFoldDB" id="A0A9J6CF03"/>
<dbReference type="GO" id="GO:0005637">
    <property type="term" value="C:nuclear inner membrane"/>
    <property type="evidence" value="ECO:0007669"/>
    <property type="project" value="UniProtKB-SubCell"/>
</dbReference>
<evidence type="ECO:0000256" key="1">
    <source>
        <dbReference type="ARBA" id="ARBA00004473"/>
    </source>
</evidence>
<keyword evidence="6" id="KW-0539">Nucleus</keyword>
<evidence type="ECO:0000259" key="9">
    <source>
        <dbReference type="PROSITE" id="PS50954"/>
    </source>
</evidence>
<evidence type="ECO:0000256" key="3">
    <source>
        <dbReference type="ARBA" id="ARBA00022692"/>
    </source>
</evidence>
<feature type="compositionally biased region" description="Low complexity" evidence="7">
    <location>
        <begin position="88"/>
        <end position="97"/>
    </location>
</feature>
<accession>A0A9J6CF03</accession>
<comment type="subcellular location">
    <subcellularLocation>
        <location evidence="1">Nucleus inner membrane</location>
        <topology evidence="1">Multi-pass membrane protein</topology>
    </subcellularLocation>
</comment>
<feature type="transmembrane region" description="Helical" evidence="8">
    <location>
        <begin position="486"/>
        <end position="508"/>
    </location>
</feature>
<dbReference type="EMBL" id="JADBJN010000001">
    <property type="protein sequence ID" value="KAG5680384.1"/>
    <property type="molecule type" value="Genomic_DNA"/>
</dbReference>
<dbReference type="PANTHER" id="PTHR13428">
    <property type="entry name" value="INNER NUCLEAR MEMBRANE PROTEIN MAN1 LEM DOMAIN CONTAINING PROTEIN"/>
    <property type="match status" value="1"/>
</dbReference>
<feature type="domain" description="LEM" evidence="9">
    <location>
        <begin position="1"/>
        <end position="45"/>
    </location>
</feature>
<dbReference type="Proteomes" id="UP001107558">
    <property type="component" value="Chromosome 1"/>
</dbReference>
<dbReference type="SUPFAM" id="SSF63451">
    <property type="entry name" value="LEM domain"/>
    <property type="match status" value="1"/>
</dbReference>
<dbReference type="OrthoDB" id="118234at2759"/>
<feature type="compositionally biased region" description="Low complexity" evidence="7">
    <location>
        <begin position="186"/>
        <end position="199"/>
    </location>
</feature>
<protein>
    <recommendedName>
        <fullName evidence="9">LEM domain-containing protein</fullName>
    </recommendedName>
</protein>
<evidence type="ECO:0000256" key="5">
    <source>
        <dbReference type="ARBA" id="ARBA00023136"/>
    </source>
</evidence>
<reference evidence="10" key="1">
    <citation type="submission" date="2021-03" db="EMBL/GenBank/DDBJ databases">
        <title>Chromosome level genome of the anhydrobiotic midge Polypedilum vanderplanki.</title>
        <authorList>
            <person name="Yoshida Y."/>
            <person name="Kikawada T."/>
            <person name="Gusev O."/>
        </authorList>
    </citation>
    <scope>NUCLEOTIDE SEQUENCE</scope>
    <source>
        <strain evidence="10">NIAS01</strain>
        <tissue evidence="10">Whole body or cell culture</tissue>
    </source>
</reference>
<evidence type="ECO:0000256" key="6">
    <source>
        <dbReference type="ARBA" id="ARBA00023242"/>
    </source>
</evidence>
<dbReference type="GO" id="GO:0030514">
    <property type="term" value="P:negative regulation of BMP signaling pathway"/>
    <property type="evidence" value="ECO:0007669"/>
    <property type="project" value="TreeGrafter"/>
</dbReference>
<name>A0A9J6CF03_POLVA</name>
<keyword evidence="5 8" id="KW-0472">Membrane</keyword>
<keyword evidence="3 8" id="KW-0812">Transmembrane</keyword>
<keyword evidence="11" id="KW-1185">Reference proteome</keyword>
<evidence type="ECO:0000313" key="11">
    <source>
        <dbReference type="Proteomes" id="UP001107558"/>
    </source>
</evidence>